<feature type="region of interest" description="Disordered" evidence="1">
    <location>
        <begin position="301"/>
        <end position="322"/>
    </location>
</feature>
<dbReference type="CDD" id="cd02859">
    <property type="entry name" value="E_set_AMPKbeta_like_N"/>
    <property type="match status" value="1"/>
</dbReference>
<protein>
    <recommendedName>
        <fullName evidence="2">AMP-activated protein kinase glycogen-binding domain-containing protein</fullName>
    </recommendedName>
</protein>
<evidence type="ECO:0000313" key="4">
    <source>
        <dbReference type="Proteomes" id="UP001162131"/>
    </source>
</evidence>
<dbReference type="Gene3D" id="2.60.40.10">
    <property type="entry name" value="Immunoglobulins"/>
    <property type="match status" value="1"/>
</dbReference>
<evidence type="ECO:0000259" key="2">
    <source>
        <dbReference type="Pfam" id="PF16561"/>
    </source>
</evidence>
<dbReference type="EMBL" id="CAJZBQ010000053">
    <property type="protein sequence ID" value="CAG9331355.1"/>
    <property type="molecule type" value="Genomic_DNA"/>
</dbReference>
<keyword evidence="4" id="KW-1185">Reference proteome</keyword>
<proteinExistence type="predicted"/>
<name>A0AAU9K2E9_9CILI</name>
<organism evidence="3 4">
    <name type="scientific">Blepharisma stoltei</name>
    <dbReference type="NCBI Taxonomy" id="1481888"/>
    <lineage>
        <taxon>Eukaryota</taxon>
        <taxon>Sar</taxon>
        <taxon>Alveolata</taxon>
        <taxon>Ciliophora</taxon>
        <taxon>Postciliodesmatophora</taxon>
        <taxon>Heterotrichea</taxon>
        <taxon>Heterotrichida</taxon>
        <taxon>Blepharismidae</taxon>
        <taxon>Blepharisma</taxon>
    </lineage>
</organism>
<dbReference type="InterPro" id="IPR032640">
    <property type="entry name" value="AMPK1_CBM"/>
</dbReference>
<gene>
    <name evidence="3" type="ORF">BSTOLATCC_MIC53427</name>
</gene>
<evidence type="ECO:0000256" key="1">
    <source>
        <dbReference type="SAM" id="MobiDB-lite"/>
    </source>
</evidence>
<dbReference type="AlphaFoldDB" id="A0AAU9K2E9"/>
<dbReference type="InterPro" id="IPR013783">
    <property type="entry name" value="Ig-like_fold"/>
</dbReference>
<comment type="caution">
    <text evidence="3">The sequence shown here is derived from an EMBL/GenBank/DDBJ whole genome shotgun (WGS) entry which is preliminary data.</text>
</comment>
<accession>A0AAU9K2E9</accession>
<dbReference type="InterPro" id="IPR000048">
    <property type="entry name" value="IQ_motif_EF-hand-BS"/>
</dbReference>
<dbReference type="PROSITE" id="PS50096">
    <property type="entry name" value="IQ"/>
    <property type="match status" value="2"/>
</dbReference>
<sequence length="322" mass="37492">MKRVKINSSIFNIIALKDNPKIGFCCLLDISSPSFLYGISQEINLSCHFEEQKIAQAKDLSARIIQRHIKSYLLRKGIQNRIIHKNNLIKHTAATKIQCLFRSWISRKKFYFLLIVRKIQKIRNKAASIIQKNFRLKILPSRLHFTAKVAILVKVRKSAAILIQKHVKGFLIRKDLPFMRIQGKERLIRWRSPANSVTMTGDFMLPPWEHEIPMFYSKILHEFYTMFFMENNLKTGDYRIKFNVDGNFVCDWRFPVINDEFGNYNNKIYLNYGNKGCNAESSMESSENVFCIDLASFKDTQKNSARPSTPGSESTTCGDNWD</sequence>
<feature type="compositionally biased region" description="Polar residues" evidence="1">
    <location>
        <begin position="302"/>
        <end position="322"/>
    </location>
</feature>
<dbReference type="InterPro" id="IPR014756">
    <property type="entry name" value="Ig_E-set"/>
</dbReference>
<dbReference type="SUPFAM" id="SSF81296">
    <property type="entry name" value="E set domains"/>
    <property type="match status" value="1"/>
</dbReference>
<feature type="domain" description="AMP-activated protein kinase glycogen-binding" evidence="2">
    <location>
        <begin position="187"/>
        <end position="269"/>
    </location>
</feature>
<evidence type="ECO:0000313" key="3">
    <source>
        <dbReference type="EMBL" id="CAG9331355.1"/>
    </source>
</evidence>
<dbReference type="Pfam" id="PF00612">
    <property type="entry name" value="IQ"/>
    <property type="match status" value="3"/>
</dbReference>
<dbReference type="Pfam" id="PF16561">
    <property type="entry name" value="AMPK1_CBM"/>
    <property type="match status" value="1"/>
</dbReference>
<dbReference type="Gene3D" id="1.20.5.190">
    <property type="match status" value="2"/>
</dbReference>
<dbReference type="Proteomes" id="UP001162131">
    <property type="component" value="Unassembled WGS sequence"/>
</dbReference>
<reference evidence="3" key="1">
    <citation type="submission" date="2021-09" db="EMBL/GenBank/DDBJ databases">
        <authorList>
            <consortium name="AG Swart"/>
            <person name="Singh M."/>
            <person name="Singh A."/>
            <person name="Seah K."/>
            <person name="Emmerich C."/>
        </authorList>
    </citation>
    <scope>NUCLEOTIDE SEQUENCE</scope>
    <source>
        <strain evidence="3">ATCC30299</strain>
    </source>
</reference>
<dbReference type="SMART" id="SM00015">
    <property type="entry name" value="IQ"/>
    <property type="match status" value="3"/>
</dbReference>